<evidence type="ECO:0000256" key="8">
    <source>
        <dbReference type="SAM" id="Phobius"/>
    </source>
</evidence>
<feature type="domain" description="Glycosyltransferase RgtA/B/C/D-like" evidence="9">
    <location>
        <begin position="69"/>
        <end position="230"/>
    </location>
</feature>
<evidence type="ECO:0000256" key="4">
    <source>
        <dbReference type="ARBA" id="ARBA00022679"/>
    </source>
</evidence>
<dbReference type="EMBL" id="JH651384">
    <property type="protein sequence ID" value="EIJ35565.1"/>
    <property type="molecule type" value="Genomic_DNA"/>
</dbReference>
<dbReference type="InterPro" id="IPR038731">
    <property type="entry name" value="RgtA/B/C-like"/>
</dbReference>
<dbReference type="GO" id="GO:0016763">
    <property type="term" value="F:pentosyltransferase activity"/>
    <property type="evidence" value="ECO:0007669"/>
    <property type="project" value="TreeGrafter"/>
</dbReference>
<feature type="transmembrane region" description="Helical" evidence="8">
    <location>
        <begin position="212"/>
        <end position="230"/>
    </location>
</feature>
<evidence type="ECO:0000256" key="5">
    <source>
        <dbReference type="ARBA" id="ARBA00022692"/>
    </source>
</evidence>
<feature type="transmembrane region" description="Helical" evidence="8">
    <location>
        <begin position="439"/>
        <end position="464"/>
    </location>
</feature>
<dbReference type="Proteomes" id="UP000005317">
    <property type="component" value="Unassembled WGS sequence"/>
</dbReference>
<dbReference type="AlphaFoldDB" id="A0A656HKL4"/>
<organism evidence="10 11">
    <name type="scientific">Thiothrix nivea (strain ATCC 35100 / DSM 5205 / JP2)</name>
    <dbReference type="NCBI Taxonomy" id="870187"/>
    <lineage>
        <taxon>Bacteria</taxon>
        <taxon>Pseudomonadati</taxon>
        <taxon>Pseudomonadota</taxon>
        <taxon>Gammaproteobacteria</taxon>
        <taxon>Thiotrichales</taxon>
        <taxon>Thiotrichaceae</taxon>
        <taxon>Thiothrix</taxon>
    </lineage>
</organism>
<feature type="transmembrane region" description="Helical" evidence="8">
    <location>
        <begin position="414"/>
        <end position="433"/>
    </location>
</feature>
<dbReference type="Pfam" id="PF13231">
    <property type="entry name" value="PMT_2"/>
    <property type="match status" value="1"/>
</dbReference>
<feature type="transmembrane region" description="Helical" evidence="8">
    <location>
        <begin position="264"/>
        <end position="286"/>
    </location>
</feature>
<keyword evidence="3" id="KW-0328">Glycosyltransferase</keyword>
<evidence type="ECO:0000256" key="1">
    <source>
        <dbReference type="ARBA" id="ARBA00004651"/>
    </source>
</evidence>
<feature type="transmembrane region" description="Helical" evidence="8">
    <location>
        <begin position="123"/>
        <end position="152"/>
    </location>
</feature>
<dbReference type="GO" id="GO:0009103">
    <property type="term" value="P:lipopolysaccharide biosynthetic process"/>
    <property type="evidence" value="ECO:0007669"/>
    <property type="project" value="UniProtKB-ARBA"/>
</dbReference>
<feature type="transmembrane region" description="Helical" evidence="8">
    <location>
        <begin position="90"/>
        <end position="111"/>
    </location>
</feature>
<keyword evidence="11" id="KW-1185">Reference proteome</keyword>
<evidence type="ECO:0000256" key="3">
    <source>
        <dbReference type="ARBA" id="ARBA00022676"/>
    </source>
</evidence>
<evidence type="ECO:0000256" key="6">
    <source>
        <dbReference type="ARBA" id="ARBA00022989"/>
    </source>
</evidence>
<comment type="subcellular location">
    <subcellularLocation>
        <location evidence="1">Cell membrane</location>
        <topology evidence="1">Multi-pass membrane protein</topology>
    </subcellularLocation>
</comment>
<reference evidence="11" key="1">
    <citation type="journal article" date="2011" name="Stand. Genomic Sci.">
        <title>Genome sequence of the filamentous, gliding Thiothrix nivea neotype strain (JP2(T)).</title>
        <authorList>
            <person name="Lapidus A."/>
            <person name="Nolan M."/>
            <person name="Lucas S."/>
            <person name="Glavina Del Rio T."/>
            <person name="Tice H."/>
            <person name="Cheng J.F."/>
            <person name="Tapia R."/>
            <person name="Han C."/>
            <person name="Goodwin L."/>
            <person name="Pitluck S."/>
            <person name="Liolios K."/>
            <person name="Pagani I."/>
            <person name="Ivanova N."/>
            <person name="Huntemann M."/>
            <person name="Mavromatis K."/>
            <person name="Mikhailova N."/>
            <person name="Pati A."/>
            <person name="Chen A."/>
            <person name="Palaniappan K."/>
            <person name="Land M."/>
            <person name="Brambilla E.M."/>
            <person name="Rohde M."/>
            <person name="Abt B."/>
            <person name="Verbarg S."/>
            <person name="Goker M."/>
            <person name="Bristow J."/>
            <person name="Eisen J.A."/>
            <person name="Markowitz V."/>
            <person name="Hugenholtz P."/>
            <person name="Kyrpides N.C."/>
            <person name="Klenk H.P."/>
            <person name="Woyke T."/>
        </authorList>
    </citation>
    <scope>NUCLEOTIDE SEQUENCE [LARGE SCALE GENOMIC DNA]</scope>
    <source>
        <strain evidence="11">ATCC 35100 / DSM 5205 / JP2</strain>
    </source>
</reference>
<dbReference type="InterPro" id="IPR050297">
    <property type="entry name" value="LipidA_mod_glycosyltrf_83"/>
</dbReference>
<dbReference type="GO" id="GO:0005886">
    <property type="term" value="C:plasma membrane"/>
    <property type="evidence" value="ECO:0007669"/>
    <property type="project" value="UniProtKB-SubCell"/>
</dbReference>
<protein>
    <submittedName>
        <fullName evidence="10">Glycosyl transferase family 39</fullName>
    </submittedName>
</protein>
<evidence type="ECO:0000313" key="10">
    <source>
        <dbReference type="EMBL" id="EIJ35565.1"/>
    </source>
</evidence>
<keyword evidence="2" id="KW-1003">Cell membrane</keyword>
<dbReference type="RefSeq" id="WP_002709465.1">
    <property type="nucleotide sequence ID" value="NZ_JH651384.1"/>
</dbReference>
<feature type="transmembrane region" description="Helical" evidence="8">
    <location>
        <begin position="172"/>
        <end position="200"/>
    </location>
</feature>
<name>A0A656HKL4_THINJ</name>
<feature type="transmembrane region" description="Helical" evidence="8">
    <location>
        <begin position="325"/>
        <end position="349"/>
    </location>
</feature>
<dbReference type="OrthoDB" id="9775035at2"/>
<accession>A0A656HKL4</accession>
<sequence>MRAASGLRYWLLQSGDGFLLPLVILAFFWQLGAPALFDLDEGAFSAATWEMLQRHDFITTFLNGEPRFDKPILIYWLQALSVSTFGLSEWSLRLPSALAASAWVMTTYYFAKPRIPRRNAILTAVMVATSAMIVIIGRAAIADALLNLLIALTLFDIWRYWEQPSRMLLFRVFLWLGLGFLCKGPVAVAIPLVVSAFLYISNGQWKTWLQTVFSPFGLVVFLAVAAPWYILEYLAQGQAFIDGFFFKHNVSRFSDTMEGHGGHLWYYFVALPFMILPFSGLLVQVLRSHPSLSLPLSGEGAESGMPSSSSPDKGRLGRVSFTRFLWFWFLFVFVFFSFSNTQLPHYLLYGTTPLLLLLAKHCGDNPNRWLALVPAILVAGILLFLPELLAKAVTQNPTPYFQGLLEQFRKVTEAYYRLAVGIYLLALLALLLWPKVQNYLRLIGAAILQTLFISSILIPVVAYTQQAAVQDLARAARQMTGSTIVMDGVNMPSFTVYRQALTPRRAPEIGEYVFSKEGHLQPAENYMTVFKQGGLILARRMR</sequence>
<evidence type="ECO:0000256" key="2">
    <source>
        <dbReference type="ARBA" id="ARBA00022475"/>
    </source>
</evidence>
<keyword evidence="6 8" id="KW-1133">Transmembrane helix</keyword>
<keyword evidence="5 8" id="KW-0812">Transmembrane</keyword>
<keyword evidence="4 10" id="KW-0808">Transferase</keyword>
<evidence type="ECO:0000256" key="7">
    <source>
        <dbReference type="ARBA" id="ARBA00023136"/>
    </source>
</evidence>
<keyword evidence="7 8" id="KW-0472">Membrane</keyword>
<feature type="transmembrane region" description="Helical" evidence="8">
    <location>
        <begin position="7"/>
        <end position="29"/>
    </location>
</feature>
<evidence type="ECO:0000313" key="11">
    <source>
        <dbReference type="Proteomes" id="UP000005317"/>
    </source>
</evidence>
<gene>
    <name evidence="10" type="ORF">Thini_3039</name>
</gene>
<dbReference type="PANTHER" id="PTHR33908:SF3">
    <property type="entry name" value="UNDECAPRENYL PHOSPHATE-ALPHA-4-AMINO-4-DEOXY-L-ARABINOSE ARABINOSYL TRANSFERASE"/>
    <property type="match status" value="1"/>
</dbReference>
<dbReference type="PANTHER" id="PTHR33908">
    <property type="entry name" value="MANNOSYLTRANSFERASE YKCB-RELATED"/>
    <property type="match status" value="1"/>
</dbReference>
<evidence type="ECO:0000259" key="9">
    <source>
        <dbReference type="Pfam" id="PF13231"/>
    </source>
</evidence>
<feature type="transmembrane region" description="Helical" evidence="8">
    <location>
        <begin position="369"/>
        <end position="393"/>
    </location>
</feature>
<proteinExistence type="predicted"/>
<dbReference type="GO" id="GO:0010041">
    <property type="term" value="P:response to iron(III) ion"/>
    <property type="evidence" value="ECO:0007669"/>
    <property type="project" value="TreeGrafter"/>
</dbReference>